<evidence type="ECO:0000313" key="14">
    <source>
        <dbReference type="Proteomes" id="UP000008315"/>
    </source>
</evidence>
<dbReference type="HOGENOM" id="CLU_013924_2_0_6"/>
<proteinExistence type="inferred from homology"/>
<dbReference type="PROSITE" id="PS51194">
    <property type="entry name" value="HELICASE_CTER"/>
    <property type="match status" value="1"/>
</dbReference>
<dbReference type="NCBIfam" id="NF007248">
    <property type="entry name" value="PRK09694.1"/>
    <property type="match status" value="1"/>
</dbReference>
<keyword evidence="14" id="KW-1185">Reference proteome</keyword>
<evidence type="ECO:0000256" key="7">
    <source>
        <dbReference type="ARBA" id="ARBA00022806"/>
    </source>
</evidence>
<dbReference type="KEGG" id="mah:MEALZ_3721"/>
<keyword evidence="7" id="KW-0347">Helicase</keyword>
<dbReference type="GO" id="GO:0003723">
    <property type="term" value="F:RNA binding"/>
    <property type="evidence" value="ECO:0007669"/>
    <property type="project" value="TreeGrafter"/>
</dbReference>
<dbReference type="PANTHER" id="PTHR47963">
    <property type="entry name" value="DEAD-BOX ATP-DEPENDENT RNA HELICASE 47, MITOCHONDRIAL"/>
    <property type="match status" value="1"/>
</dbReference>
<name>G4SY68_META2</name>
<dbReference type="GO" id="GO:0016787">
    <property type="term" value="F:hydrolase activity"/>
    <property type="evidence" value="ECO:0007669"/>
    <property type="project" value="UniProtKB-KW"/>
</dbReference>
<dbReference type="InterPro" id="IPR054712">
    <property type="entry name" value="Cas3-like_dom"/>
</dbReference>
<evidence type="ECO:0000256" key="9">
    <source>
        <dbReference type="ARBA" id="ARBA00023118"/>
    </source>
</evidence>
<evidence type="ECO:0000259" key="12">
    <source>
        <dbReference type="PROSITE" id="PS51643"/>
    </source>
</evidence>
<keyword evidence="8" id="KW-0067">ATP-binding</keyword>
<dbReference type="Gene3D" id="1.10.3210.30">
    <property type="match status" value="1"/>
</dbReference>
<dbReference type="GO" id="GO:0004518">
    <property type="term" value="F:nuclease activity"/>
    <property type="evidence" value="ECO:0007669"/>
    <property type="project" value="UniProtKB-KW"/>
</dbReference>
<dbReference type="InterPro" id="IPR014001">
    <property type="entry name" value="Helicase_ATP-bd"/>
</dbReference>
<keyword evidence="5" id="KW-0547">Nucleotide-binding</keyword>
<dbReference type="InterPro" id="IPR011545">
    <property type="entry name" value="DEAD/DEAH_box_helicase_dom"/>
</dbReference>
<keyword evidence="6" id="KW-0378">Hydrolase</keyword>
<evidence type="ECO:0000256" key="2">
    <source>
        <dbReference type="ARBA" id="ARBA00009046"/>
    </source>
</evidence>
<dbReference type="GO" id="GO:0003724">
    <property type="term" value="F:RNA helicase activity"/>
    <property type="evidence" value="ECO:0007669"/>
    <property type="project" value="TreeGrafter"/>
</dbReference>
<dbReference type="SUPFAM" id="SSF52540">
    <property type="entry name" value="P-loop containing nucleoside triphosphate hydrolases"/>
    <property type="match status" value="1"/>
</dbReference>
<comment type="similarity">
    <text evidence="1">In the N-terminal section; belongs to the CRISPR-associated nuclease Cas3-HD family.</text>
</comment>
<dbReference type="GO" id="GO:0046872">
    <property type="term" value="F:metal ion binding"/>
    <property type="evidence" value="ECO:0007669"/>
    <property type="project" value="UniProtKB-KW"/>
</dbReference>
<feature type="domain" description="HD Cas3-type" evidence="12">
    <location>
        <begin position="21"/>
        <end position="217"/>
    </location>
</feature>
<dbReference type="PANTHER" id="PTHR47963:SF9">
    <property type="entry name" value="CRISPR-ASSOCIATED ENDONUCLEASE_HELICASE CAS3"/>
    <property type="match status" value="1"/>
</dbReference>
<dbReference type="InterPro" id="IPR006474">
    <property type="entry name" value="Helicase_Cas3_CRISPR-ass_core"/>
</dbReference>
<sequence length="872" mass="98899">MNQALYYRYWGKARPDAENADGPAYHLLPYHCLDVAAVADQWWESSAPLRQQFRQSIEVETEEKAYAWLMFFIVLHDLGKLDIRFQMKSSVTMQKLQTDIYTTLNSLVDTKYDHGCNGYGWFEQEVSEYGFDCISENEAMDWMREVAGHHGRIPDNDSLVEPAFISDDIKRQDKQARIEWVQSLKKLFLEPAGLEYSDIPETMPRMLAGFCSVCDWIGSSNDYFPYQTAIQTDLKSYFDSRLPAAKNALKAFGVLSKVSGKGGMTVLFPDYKPQGLQTVVDSFPLEQGLTIIEAPTGSGKTEAALAYASKLLTSKTGYGSSIIFALPTQATANAMLKRLEKVADKLFDGGASVVLAHGKRDLNSDFKAILANSRLTAQGAEEALVQCSEWLGASKKRSFLGQMGVCTIDQVLLSVLPVRHQFVRGFGIQKSILIIDEVHAYDSYMYGLLSEVLKRQKQASGSAVLLSATLPHHQKAKLLQSWGVQSGQKNPAYPLVTHASANQISPFELPESEQTAERIVNVETWRAEQLVLSAEQLEKIVQAAEQGAKVAVICNLVSDAQHFSHQLAALTTIPVDLFHSRFRFVDRQKIEQEISRYYGKNEKERASGGRILVATQVVEQSLDLDFDWMLTQLCPVDLLFQRLGRLHRHQRYNRPLGFEHPRCVVIVPATETVYGDTRYVYQNLRALWRTEQFLKNKVIVFSSNQEDLRAYTAYRDWIEKVYREEAWGDEPEAVETAYQKYSDEVVGVQRMIANMIIHRKVEEIKSDESDKAGSLTRDGEMSLTIIPVIKKQGKFFTLDDVDLEGLEKWQYWEAINLNSVSVTQRWQDQLPKADARGLRFLPMVLEKGHWISRLEKVAFIYCKEIGLAIKKT</sequence>
<dbReference type="GO" id="GO:0005524">
    <property type="term" value="F:ATP binding"/>
    <property type="evidence" value="ECO:0007669"/>
    <property type="project" value="UniProtKB-KW"/>
</dbReference>
<evidence type="ECO:0000256" key="5">
    <source>
        <dbReference type="ARBA" id="ARBA00022741"/>
    </source>
</evidence>
<feature type="domain" description="Helicase ATP-binding" evidence="10">
    <location>
        <begin position="281"/>
        <end position="471"/>
    </location>
</feature>
<dbReference type="Pfam" id="PF22590">
    <property type="entry name" value="Cas3-like_C_2"/>
    <property type="match status" value="1"/>
</dbReference>
<evidence type="ECO:0000313" key="13">
    <source>
        <dbReference type="EMBL" id="CCE25377.1"/>
    </source>
</evidence>
<dbReference type="AlphaFoldDB" id="G4SY68"/>
<dbReference type="Proteomes" id="UP000008315">
    <property type="component" value="Chromosome"/>
</dbReference>
<dbReference type="SMART" id="SM00487">
    <property type="entry name" value="DEXDc"/>
    <property type="match status" value="1"/>
</dbReference>
<gene>
    <name evidence="13" type="ordered locus">MEALZ_3721</name>
</gene>
<dbReference type="GO" id="GO:0051607">
    <property type="term" value="P:defense response to virus"/>
    <property type="evidence" value="ECO:0007669"/>
    <property type="project" value="UniProtKB-KW"/>
</dbReference>
<feature type="domain" description="Helicase C-terminal" evidence="11">
    <location>
        <begin position="536"/>
        <end position="709"/>
    </location>
</feature>
<dbReference type="Pfam" id="PF00270">
    <property type="entry name" value="DEAD"/>
    <property type="match status" value="1"/>
</dbReference>
<evidence type="ECO:0000256" key="1">
    <source>
        <dbReference type="ARBA" id="ARBA00006847"/>
    </source>
</evidence>
<keyword evidence="9" id="KW-0051">Antiviral defense</keyword>
<dbReference type="NCBIfam" id="TIGR01596">
    <property type="entry name" value="cas3_HD"/>
    <property type="match status" value="1"/>
</dbReference>
<evidence type="ECO:0000259" key="10">
    <source>
        <dbReference type="PROSITE" id="PS51192"/>
    </source>
</evidence>
<dbReference type="InterPro" id="IPR001650">
    <property type="entry name" value="Helicase_C-like"/>
</dbReference>
<comment type="similarity">
    <text evidence="2">In the central section; belongs to the CRISPR-associated helicase Cas3 family.</text>
</comment>
<dbReference type="NCBIfam" id="TIGR01587">
    <property type="entry name" value="cas3_core"/>
    <property type="match status" value="1"/>
</dbReference>
<keyword evidence="3" id="KW-0540">Nuclease</keyword>
<dbReference type="PROSITE" id="PS51643">
    <property type="entry name" value="HD_CAS3"/>
    <property type="match status" value="1"/>
</dbReference>
<evidence type="ECO:0008006" key="15">
    <source>
        <dbReference type="Google" id="ProtNLM"/>
    </source>
</evidence>
<evidence type="ECO:0000256" key="6">
    <source>
        <dbReference type="ARBA" id="ARBA00022801"/>
    </source>
</evidence>
<evidence type="ECO:0000256" key="3">
    <source>
        <dbReference type="ARBA" id="ARBA00022722"/>
    </source>
</evidence>
<dbReference type="EMBL" id="FO082060">
    <property type="protein sequence ID" value="CCE25377.1"/>
    <property type="molecule type" value="Genomic_DNA"/>
</dbReference>
<dbReference type="InterPro" id="IPR050547">
    <property type="entry name" value="DEAD_box_RNA_helicases"/>
</dbReference>
<dbReference type="InterPro" id="IPR038257">
    <property type="entry name" value="CRISPR-assoc_Cas3_HD_sf"/>
</dbReference>
<dbReference type="CDD" id="cd09641">
    <property type="entry name" value="Cas3''_I"/>
    <property type="match status" value="1"/>
</dbReference>
<dbReference type="Gene3D" id="3.40.50.300">
    <property type="entry name" value="P-loop containing nucleotide triphosphate hydrolases"/>
    <property type="match status" value="2"/>
</dbReference>
<evidence type="ECO:0000259" key="11">
    <source>
        <dbReference type="PROSITE" id="PS51194"/>
    </source>
</evidence>
<dbReference type="PATRIC" id="fig|271065.3.peg.3842"/>
<dbReference type="InterPro" id="IPR006483">
    <property type="entry name" value="CRISPR-assoc_Cas3_HD"/>
</dbReference>
<dbReference type="Pfam" id="PF18019">
    <property type="entry name" value="Cas3_HD"/>
    <property type="match status" value="1"/>
</dbReference>
<dbReference type="RefSeq" id="WP_014150132.1">
    <property type="nucleotide sequence ID" value="NC_016112.1"/>
</dbReference>
<evidence type="ECO:0000256" key="4">
    <source>
        <dbReference type="ARBA" id="ARBA00022723"/>
    </source>
</evidence>
<reference evidence="14" key="1">
    <citation type="journal article" date="2012" name="J. Bacteriol.">
        <title>Genome sequence of the haloalkaliphilic methanotrophic bacterium Methylomicrobium alcaliphilum 20Z.</title>
        <authorList>
            <person name="Vuilleumier S."/>
            <person name="Khmelenina V.N."/>
            <person name="Bringel F."/>
            <person name="Reshetnikov A.S."/>
            <person name="Lajus A."/>
            <person name="Mangenot S."/>
            <person name="Rouy Z."/>
            <person name="Op den Camp H.J."/>
            <person name="Jetten M.S."/>
            <person name="Dispirito A.A."/>
            <person name="Dunfield P."/>
            <person name="Klotz M.G."/>
            <person name="Semrau J.D."/>
            <person name="Stein L.Y."/>
            <person name="Barbe V."/>
            <person name="Medigue C."/>
            <person name="Trotsenko Y.A."/>
            <person name="Kalyuzhnaya M.G."/>
        </authorList>
    </citation>
    <scope>NUCLEOTIDE SEQUENCE [LARGE SCALE GENOMIC DNA]</scope>
    <source>
        <strain evidence="14">DSM 19304 / NCIMB 14124 / VKM B-2133 / 20Z</strain>
    </source>
</reference>
<protein>
    <recommendedName>
        <fullName evidence="15">CRISPR-associated helicase Cas3</fullName>
    </recommendedName>
</protein>
<dbReference type="PROSITE" id="PS51192">
    <property type="entry name" value="HELICASE_ATP_BIND_1"/>
    <property type="match status" value="1"/>
</dbReference>
<dbReference type="STRING" id="1091494.MEALZ_3721"/>
<keyword evidence="4" id="KW-0479">Metal-binding</keyword>
<dbReference type="InterPro" id="IPR027417">
    <property type="entry name" value="P-loop_NTPase"/>
</dbReference>
<organism evidence="13 14">
    <name type="scientific">Methylotuvimicrobium alcaliphilum (strain DSM 19304 / NCIMB 14124 / VKM B-2133 / 20Z)</name>
    <name type="common">Methylomicrobium alcaliphilum</name>
    <dbReference type="NCBI Taxonomy" id="1091494"/>
    <lineage>
        <taxon>Bacteria</taxon>
        <taxon>Pseudomonadati</taxon>
        <taxon>Pseudomonadota</taxon>
        <taxon>Gammaproteobacteria</taxon>
        <taxon>Methylococcales</taxon>
        <taxon>Methylococcaceae</taxon>
        <taxon>Methylotuvimicrobium</taxon>
    </lineage>
</organism>
<evidence type="ECO:0000256" key="8">
    <source>
        <dbReference type="ARBA" id="ARBA00022840"/>
    </source>
</evidence>
<accession>G4SY68</accession>